<dbReference type="AlphaFoldDB" id="A0A6P6YK59"/>
<keyword evidence="5" id="KW-0325">Glycoprotein</keyword>
<accession>A0A6P6YK59</accession>
<reference evidence="7" key="1">
    <citation type="submission" date="2025-08" db="UniProtKB">
        <authorList>
            <consortium name="RefSeq"/>
        </authorList>
    </citation>
    <scope>IDENTIFICATION</scope>
    <source>
        <strain evidence="7">Airmid</strain>
    </source>
</reference>
<keyword evidence="3" id="KW-0575">Peroxidase</keyword>
<evidence type="ECO:0000256" key="1">
    <source>
        <dbReference type="ARBA" id="ARBA00004613"/>
    </source>
</evidence>
<keyword evidence="6" id="KW-1185">Reference proteome</keyword>
<dbReference type="PANTHER" id="PTHR11475:SF4">
    <property type="entry name" value="CHORION PEROXIDASE"/>
    <property type="match status" value="1"/>
</dbReference>
<evidence type="ECO:0000256" key="2">
    <source>
        <dbReference type="ARBA" id="ARBA00022525"/>
    </source>
</evidence>
<dbReference type="PRINTS" id="PR00457">
    <property type="entry name" value="ANPEROXIDASE"/>
</dbReference>
<name>A0A6P6YK59_DERPT</name>
<proteinExistence type="predicted"/>
<comment type="subcellular location">
    <subcellularLocation>
        <location evidence="1">Secreted</location>
    </subcellularLocation>
</comment>
<dbReference type="Pfam" id="PF03098">
    <property type="entry name" value="An_peroxidase"/>
    <property type="match status" value="1"/>
</dbReference>
<dbReference type="SUPFAM" id="SSF48113">
    <property type="entry name" value="Heme-dependent peroxidases"/>
    <property type="match status" value="1"/>
</dbReference>
<dbReference type="GO" id="GO:0020037">
    <property type="term" value="F:heme binding"/>
    <property type="evidence" value="ECO:0007669"/>
    <property type="project" value="InterPro"/>
</dbReference>
<dbReference type="InterPro" id="IPR010255">
    <property type="entry name" value="Haem_peroxidase_sf"/>
</dbReference>
<evidence type="ECO:0000256" key="3">
    <source>
        <dbReference type="ARBA" id="ARBA00022559"/>
    </source>
</evidence>
<dbReference type="PROSITE" id="PS50292">
    <property type="entry name" value="PEROXIDASE_3"/>
    <property type="match status" value="1"/>
</dbReference>
<dbReference type="InterPro" id="IPR019791">
    <property type="entry name" value="Haem_peroxidase_animal"/>
</dbReference>
<evidence type="ECO:0000256" key="5">
    <source>
        <dbReference type="ARBA" id="ARBA00023180"/>
    </source>
</evidence>
<dbReference type="OMA" id="HKRIPLA"/>
<evidence type="ECO:0000256" key="4">
    <source>
        <dbReference type="ARBA" id="ARBA00022729"/>
    </source>
</evidence>
<dbReference type="GO" id="GO:0046872">
    <property type="term" value="F:metal ion binding"/>
    <property type="evidence" value="ECO:0007669"/>
    <property type="project" value="UniProtKB-KW"/>
</dbReference>
<evidence type="ECO:0000313" key="6">
    <source>
        <dbReference type="Proteomes" id="UP000515146"/>
    </source>
</evidence>
<dbReference type="GO" id="GO:0006979">
    <property type="term" value="P:response to oxidative stress"/>
    <property type="evidence" value="ECO:0007669"/>
    <property type="project" value="InterPro"/>
</dbReference>
<dbReference type="Gene3D" id="1.10.640.10">
    <property type="entry name" value="Haem peroxidase domain superfamily, animal type"/>
    <property type="match status" value="1"/>
</dbReference>
<dbReference type="PANTHER" id="PTHR11475">
    <property type="entry name" value="OXIDASE/PEROXIDASE"/>
    <property type="match status" value="1"/>
</dbReference>
<evidence type="ECO:0000313" key="7">
    <source>
        <dbReference type="RefSeq" id="XP_027205136.1"/>
    </source>
</evidence>
<keyword evidence="2" id="KW-0964">Secreted</keyword>
<dbReference type="CDD" id="cd09823">
    <property type="entry name" value="peroxinectin_like"/>
    <property type="match status" value="1"/>
</dbReference>
<protein>
    <submittedName>
        <fullName evidence="7">Peroxidase-like</fullName>
    </submittedName>
</protein>
<gene>
    <name evidence="7" type="primary">LOC113798756</name>
</gene>
<organism evidence="6 7">
    <name type="scientific">Dermatophagoides pteronyssinus</name>
    <name type="common">European house dust mite</name>
    <dbReference type="NCBI Taxonomy" id="6956"/>
    <lineage>
        <taxon>Eukaryota</taxon>
        <taxon>Metazoa</taxon>
        <taxon>Ecdysozoa</taxon>
        <taxon>Arthropoda</taxon>
        <taxon>Chelicerata</taxon>
        <taxon>Arachnida</taxon>
        <taxon>Acari</taxon>
        <taxon>Acariformes</taxon>
        <taxon>Sarcoptiformes</taxon>
        <taxon>Astigmata</taxon>
        <taxon>Psoroptidia</taxon>
        <taxon>Analgoidea</taxon>
        <taxon>Pyroglyphidae</taxon>
        <taxon>Dermatophagoidinae</taxon>
        <taxon>Dermatophagoides</taxon>
    </lineage>
</organism>
<dbReference type="GO" id="GO:0004601">
    <property type="term" value="F:peroxidase activity"/>
    <property type="evidence" value="ECO:0007669"/>
    <property type="project" value="UniProtKB-KW"/>
</dbReference>
<keyword evidence="3" id="KW-0560">Oxidoreductase</keyword>
<dbReference type="FunFam" id="1.10.640.10:FF:000003">
    <property type="entry name" value="chorion peroxidase"/>
    <property type="match status" value="1"/>
</dbReference>
<sequence>MYNCYLLMIAVCIIILSLPNGFDAQGAIPFQAFMKEAVNGFRNIQRNVQQKIQSRQRQPNGYELAQDIREAVVEDLQQNHGRRKQKLCEYLRQGQVYRGPCPADDDGYNNNGDATNGDYVEEGGRQLSRQEAKYIRRQEKQRRKEERRERKRQRNRNRDGYYEEPSQPERGDYVQPDQETKLIIRINPPKGNNRYENNNNNNDYQVKPEIIVRDEEDNNQRGKIRVPSGFNENNINPKNERQNRDPSEMVPCRTNNGLDGLCAPAAYCYAQYSDPDDYQSNICQYVGTGANGICCPIEGDRVQRRYRSQIQLPQEQKPTMRVGFISLEDINTAAKEANKFIENYIEQERQLVSHGMVQRHGSMQALHQAFFGEFDPVQFRLTVGGFINLVTTLVIKRKFKLTNEQARDGLYRYSIEHTDLEQYCIAEPSCQQGKYRTIDGSCNNLQRPLWGKSNTAYERLLPPNYNDGLNEPRTRSVTGDLLPSARLVSQISAPSRNVPDSKYTLMLMQWGQFIDHDFTLASSTRAATGQGLICCHPESQRKVEHHACFPIEISEQDSFYRRFNQKCMNLVRNAPAPRSGCSLGHREQMNTLTHVIDGSMVYGPTVERAKLLRSFRGGRLKTSSFQNKEFLPFDRGNHSDDCAIPERDQSRFKCFLGGDARVNEQTGLTMIHALFVREHNRVAAELSRLNPNWPDNTLYQEARRIVAAEIQHITYNEYLPTILSPTVMKQFGLLPKTFDFTYNYDPKINPNVLNEFAGAAYRFHSLVQGTFRALNQNGQPTQVIRLHEVFNNPLTLYNPNAFEQFLNGFVTDPGQTWDHFFTDSLTNHLFEERGSGFGMDLIALNIQRGRDHGLPGYNSYRRLCGLQPANSFNDLNRFMTAGAAETFSQMYRNVEDIDLFIGGVHEDPLPDALIGPTFACIVAEQFRRTKLGDRFWYENGKLPHSFSKEQLMEIKKSSLASIICDNTDTIGRIQPLAFLRPESWNGKITCNQISRMNLSPWRNERIWS</sequence>
<dbReference type="OrthoDB" id="823504at2759"/>
<dbReference type="KEGG" id="dpte:113798756"/>
<dbReference type="Proteomes" id="UP000515146">
    <property type="component" value="Unplaced"/>
</dbReference>
<dbReference type="InterPro" id="IPR037120">
    <property type="entry name" value="Haem_peroxidase_sf_animal"/>
</dbReference>
<dbReference type="GO" id="GO:0005576">
    <property type="term" value="C:extracellular region"/>
    <property type="evidence" value="ECO:0007669"/>
    <property type="project" value="UniProtKB-SubCell"/>
</dbReference>
<keyword evidence="4" id="KW-0732">Signal</keyword>
<dbReference type="RefSeq" id="XP_027205136.1">
    <property type="nucleotide sequence ID" value="XM_027349335.1"/>
</dbReference>
<dbReference type="InParanoid" id="A0A6P6YK59"/>